<dbReference type="SMART" id="SM00922">
    <property type="entry name" value="MR_MLE"/>
    <property type="match status" value="1"/>
</dbReference>
<evidence type="ECO:0000313" key="3">
    <source>
        <dbReference type="EMBL" id="ROP81280.1"/>
    </source>
</evidence>
<dbReference type="InterPro" id="IPR029017">
    <property type="entry name" value="Enolase-like_N"/>
</dbReference>
<dbReference type="EMBL" id="RJKX01000018">
    <property type="protein sequence ID" value="ROP81280.1"/>
    <property type="molecule type" value="Genomic_DNA"/>
</dbReference>
<name>A0A3N1KSA9_9PROT</name>
<dbReference type="SUPFAM" id="SSF54826">
    <property type="entry name" value="Enolase N-terminal domain-like"/>
    <property type="match status" value="1"/>
</dbReference>
<dbReference type="SFLD" id="SFLDS00001">
    <property type="entry name" value="Enolase"/>
    <property type="match status" value="1"/>
</dbReference>
<dbReference type="InterPro" id="IPR013341">
    <property type="entry name" value="Mandelate_racemase_N_dom"/>
</dbReference>
<dbReference type="InterPro" id="IPR018110">
    <property type="entry name" value="Mandel_Rmase/mucon_lact_enz_CS"/>
</dbReference>
<feature type="domain" description="Mandelate racemase/muconate lactonizing enzyme C-terminal" evidence="2">
    <location>
        <begin position="156"/>
        <end position="250"/>
    </location>
</feature>
<dbReference type="RefSeq" id="WP_123695031.1">
    <property type="nucleotide sequence ID" value="NZ_AP019700.1"/>
</dbReference>
<dbReference type="OrthoDB" id="7511553at2"/>
<dbReference type="CDD" id="cd03316">
    <property type="entry name" value="MR_like"/>
    <property type="match status" value="1"/>
</dbReference>
<dbReference type="SFLD" id="SFLDG00179">
    <property type="entry name" value="mandelate_racemase"/>
    <property type="match status" value="1"/>
</dbReference>
<accession>A0A3N1KSA9</accession>
<dbReference type="GO" id="GO:0009063">
    <property type="term" value="P:amino acid catabolic process"/>
    <property type="evidence" value="ECO:0007669"/>
    <property type="project" value="InterPro"/>
</dbReference>
<sequence length="378" mass="39618">MASVGSVTLARIEAAVYRVPADPPVRTAFGTMHDRPAVIVRVEDGAGNHGWGEVFCNWPPPGAEHRARLVAEVLAPLVQGRSFDHPAEVGAWLEQRTRVLVLQCDEPGPFAQAIAGIDGAVWDMAARKAGLPLAVALGGRVAPVPAYASGINPDRPERMAAAKRAEGYGGFKLKIGFGRDRDLANLAAMRAELGADARLMADANQAWTLDEAARIAPDLAPFGLFWLEEPVMADTSLVDWQALASVAPMPLAAGENMRSRAEFAAAIASGAFGVVQPDAIKWGGVTGCAEVGRTVVAAGLNYCPHFLSGGIGLMASAHILAAVGGPGMLEVDANENPLRTLLARPFPVLADGRFVLTDAPGIGVEPDLVGLERSRHSL</sequence>
<dbReference type="GO" id="GO:0016829">
    <property type="term" value="F:lyase activity"/>
    <property type="evidence" value="ECO:0007669"/>
    <property type="project" value="UniProtKB-KW"/>
</dbReference>
<evidence type="ECO:0000313" key="4">
    <source>
        <dbReference type="Proteomes" id="UP000278222"/>
    </source>
</evidence>
<dbReference type="InterPro" id="IPR034593">
    <property type="entry name" value="DgoD-like"/>
</dbReference>
<dbReference type="Gene3D" id="3.30.390.10">
    <property type="entry name" value="Enolase-like, N-terminal domain"/>
    <property type="match status" value="1"/>
</dbReference>
<dbReference type="PANTHER" id="PTHR48080:SF2">
    <property type="entry name" value="D-GALACTONATE DEHYDRATASE"/>
    <property type="match status" value="1"/>
</dbReference>
<dbReference type="Pfam" id="PF13378">
    <property type="entry name" value="MR_MLE_C"/>
    <property type="match status" value="1"/>
</dbReference>
<dbReference type="AlphaFoldDB" id="A0A3N1KSA9"/>
<dbReference type="Proteomes" id="UP000278222">
    <property type="component" value="Unassembled WGS sequence"/>
</dbReference>
<dbReference type="Pfam" id="PF02746">
    <property type="entry name" value="MR_MLE_N"/>
    <property type="match status" value="1"/>
</dbReference>
<proteinExistence type="predicted"/>
<reference evidence="3 4" key="1">
    <citation type="submission" date="2018-11" db="EMBL/GenBank/DDBJ databases">
        <title>Genomic Encyclopedia of Type Strains, Phase IV (KMG-IV): sequencing the most valuable type-strain genomes for metagenomic binning, comparative biology and taxonomic classification.</title>
        <authorList>
            <person name="Goeker M."/>
        </authorList>
    </citation>
    <scope>NUCLEOTIDE SEQUENCE [LARGE SCALE GENOMIC DNA]</scope>
    <source>
        <strain evidence="3 4">DSM 5900</strain>
    </source>
</reference>
<evidence type="ECO:0000256" key="1">
    <source>
        <dbReference type="ARBA" id="ARBA00023239"/>
    </source>
</evidence>
<protein>
    <submittedName>
        <fullName evidence="3">L-alanine-DL-glutamate epimerase-like enolase superfamily enzyme</fullName>
    </submittedName>
</protein>
<dbReference type="GO" id="GO:0000287">
    <property type="term" value="F:magnesium ion binding"/>
    <property type="evidence" value="ECO:0007669"/>
    <property type="project" value="UniProtKB-ARBA"/>
</dbReference>
<organism evidence="3 4">
    <name type="scientific">Stella humosa</name>
    <dbReference type="NCBI Taxonomy" id="94"/>
    <lineage>
        <taxon>Bacteria</taxon>
        <taxon>Pseudomonadati</taxon>
        <taxon>Pseudomonadota</taxon>
        <taxon>Alphaproteobacteria</taxon>
        <taxon>Rhodospirillales</taxon>
        <taxon>Stellaceae</taxon>
        <taxon>Stella</taxon>
    </lineage>
</organism>
<dbReference type="InterPro" id="IPR029065">
    <property type="entry name" value="Enolase_C-like"/>
</dbReference>
<dbReference type="Gene3D" id="3.20.20.120">
    <property type="entry name" value="Enolase-like C-terminal domain"/>
    <property type="match status" value="1"/>
</dbReference>
<dbReference type="InterPro" id="IPR013342">
    <property type="entry name" value="Mandelate_racemase_C"/>
</dbReference>
<keyword evidence="4" id="KW-1185">Reference proteome</keyword>
<dbReference type="SUPFAM" id="SSF51604">
    <property type="entry name" value="Enolase C-terminal domain-like"/>
    <property type="match status" value="1"/>
</dbReference>
<dbReference type="InterPro" id="IPR036849">
    <property type="entry name" value="Enolase-like_C_sf"/>
</dbReference>
<gene>
    <name evidence="3" type="ORF">EDC65_5136</name>
</gene>
<dbReference type="PANTHER" id="PTHR48080">
    <property type="entry name" value="D-GALACTONATE DEHYDRATASE-RELATED"/>
    <property type="match status" value="1"/>
</dbReference>
<dbReference type="PROSITE" id="PS00909">
    <property type="entry name" value="MR_MLE_2"/>
    <property type="match status" value="1"/>
</dbReference>
<evidence type="ECO:0000259" key="2">
    <source>
        <dbReference type="SMART" id="SM00922"/>
    </source>
</evidence>
<comment type="caution">
    <text evidence="3">The sequence shown here is derived from an EMBL/GenBank/DDBJ whole genome shotgun (WGS) entry which is preliminary data.</text>
</comment>
<keyword evidence="1" id="KW-0456">Lyase</keyword>